<dbReference type="PROSITE" id="PS51440">
    <property type="entry name" value="TIM_2"/>
    <property type="match status" value="1"/>
</dbReference>
<keyword evidence="3" id="KW-0413">Isomerase</keyword>
<dbReference type="PROSITE" id="PS51286">
    <property type="entry name" value="RAP"/>
    <property type="match status" value="1"/>
</dbReference>
<evidence type="ECO:0000256" key="1">
    <source>
        <dbReference type="ARBA" id="ARBA00007422"/>
    </source>
</evidence>
<dbReference type="GO" id="GO:0005509">
    <property type="term" value="F:calcium ion binding"/>
    <property type="evidence" value="ECO:0007669"/>
    <property type="project" value="InterPro"/>
</dbReference>
<dbReference type="GO" id="GO:0006094">
    <property type="term" value="P:gluconeogenesis"/>
    <property type="evidence" value="ECO:0007669"/>
    <property type="project" value="TreeGrafter"/>
</dbReference>
<sequence>MFGFLRISLARRAEAILSQKAARSAEDFYGLLSSGGSAETHELYEAVKFFASSLPERRNALKDGRFGDMLTQIDSRVPTLNSSYIGNFALRLSTIVLSSSKNATDAAANADKGRELLSRLANTMIQKGGQPREISQVAFAAAAIGLDNDALYEFAKHQMTLQIEAATPDSLNLSLQTAYKRNSRDKIYYALLCEKLCELTDRFTALDVMHTLRALAKTGLLKGFLLRRLSTLIMDNLDQFTVEQLAEASYRLSQLKFLTNNNFAKIFSAVNPKLDSLSDQLKLELLAAGCLCGSGNTGDITKLLSSLSLNGSWDISGIVDYIYACAYLKSYGPELQKALDELSQRNPVLTRKYALLLKESLDAFEVEAAPVQVKLGARWKDAISTFGNGFYDFVHFPVEKTENELTQTTPGFQEVKKILQGSSNNFAEGGQVGPFSVPFLDAERKMCILIEFASNMSPLIIKKRCLEALEHRVGVVKYWEWRRLKTERQEVEYAFRLFDKRRKGHLSFMELKQLLGAMGVPLNRHELSYLQMEEDVRGMFILEDVLAQCEAFYTDELIKERLLSSWKAHFDGRKTVSREELKELLCKLGQRLMIDPSEIDAFFNLYGDENNRQDVNVDKFIEISPLPTDAVPINGDALVVCNWKCYTSSKDARHHIDRFARLKLPSNVKVITAPSRVFLGDMVNTYKELQSDCIPCSQDVSAASPSFGPFTGEVTAGMLKDIGVNWTIIGHSERRECGIAGIAETRQLVNRKLRSSLDKGLNAIVCVGETRGGNMAEVVQQLQDTFEGIEDVSERVLIAYEPSKSVGTDKPVLPEEANAVIQYIKDHTGGRFDGYRFLYGGSVSHSGASSYVKQPNIAGIMVGRIWQDGEFEKTLYSINTA</sequence>
<comment type="caution">
    <text evidence="7">The sequence shown here is derived from an EMBL/GenBank/DDBJ whole genome shotgun (WGS) entry which is preliminary data.</text>
</comment>
<proteinExistence type="inferred from homology"/>
<dbReference type="EMBL" id="JAVEPI010000001">
    <property type="protein sequence ID" value="KAK1444460.1"/>
    <property type="molecule type" value="Genomic_DNA"/>
</dbReference>
<comment type="similarity">
    <text evidence="1">Belongs to the triosephosphate isomerase family.</text>
</comment>
<dbReference type="SUPFAM" id="SSF47473">
    <property type="entry name" value="EF-hand"/>
    <property type="match status" value="1"/>
</dbReference>
<name>A0AAD8URM9_BABGI</name>
<dbReference type="InterPro" id="IPR002048">
    <property type="entry name" value="EF_hand_dom"/>
</dbReference>
<evidence type="ECO:0000313" key="7">
    <source>
        <dbReference type="EMBL" id="KAK1444460.1"/>
    </source>
</evidence>
<feature type="domain" description="EF-hand" evidence="5">
    <location>
        <begin position="486"/>
        <end position="521"/>
    </location>
</feature>
<dbReference type="GO" id="GO:0006096">
    <property type="term" value="P:glycolytic process"/>
    <property type="evidence" value="ECO:0007669"/>
    <property type="project" value="TreeGrafter"/>
</dbReference>
<dbReference type="GO" id="GO:0004807">
    <property type="term" value="F:triose-phosphate isomerase activity"/>
    <property type="evidence" value="ECO:0007669"/>
    <property type="project" value="InterPro"/>
</dbReference>
<keyword evidence="8" id="KW-1185">Reference proteome</keyword>
<evidence type="ECO:0000256" key="3">
    <source>
        <dbReference type="ARBA" id="ARBA00023235"/>
    </source>
</evidence>
<evidence type="ECO:0000313" key="8">
    <source>
        <dbReference type="Proteomes" id="UP001230268"/>
    </source>
</evidence>
<gene>
    <name evidence="7" type="ORF">BgAZ_103660</name>
</gene>
<comment type="subunit">
    <text evidence="2">Homodimer.</text>
</comment>
<organism evidence="7 8">
    <name type="scientific">Babesia gibsoni</name>
    <dbReference type="NCBI Taxonomy" id="33632"/>
    <lineage>
        <taxon>Eukaryota</taxon>
        <taxon>Sar</taxon>
        <taxon>Alveolata</taxon>
        <taxon>Apicomplexa</taxon>
        <taxon>Aconoidasida</taxon>
        <taxon>Piroplasmida</taxon>
        <taxon>Babesiidae</taxon>
        <taxon>Babesia</taxon>
    </lineage>
</organism>
<dbReference type="Pfam" id="PF00121">
    <property type="entry name" value="TIM"/>
    <property type="match status" value="1"/>
</dbReference>
<dbReference type="InterPro" id="IPR013785">
    <property type="entry name" value="Aldolase_TIM"/>
</dbReference>
<dbReference type="Gene3D" id="1.10.238.10">
    <property type="entry name" value="EF-hand"/>
    <property type="match status" value="1"/>
</dbReference>
<dbReference type="PROSITE" id="PS50222">
    <property type="entry name" value="EF_HAND_2"/>
    <property type="match status" value="1"/>
</dbReference>
<dbReference type="SUPFAM" id="SSF51351">
    <property type="entry name" value="Triosephosphate isomerase (TIM)"/>
    <property type="match status" value="1"/>
</dbReference>
<evidence type="ECO:0000256" key="4">
    <source>
        <dbReference type="ARBA" id="ARBA00024331"/>
    </source>
</evidence>
<accession>A0AAD8URM9</accession>
<dbReference type="InterPro" id="IPR035990">
    <property type="entry name" value="TIM_sf"/>
</dbReference>
<dbReference type="PANTHER" id="PTHR21139:SF2">
    <property type="entry name" value="TRIOSEPHOSPHATE ISOMERASE"/>
    <property type="match status" value="1"/>
</dbReference>
<dbReference type="InterPro" id="IPR011992">
    <property type="entry name" value="EF-hand-dom_pair"/>
</dbReference>
<reference evidence="7" key="1">
    <citation type="submission" date="2023-08" db="EMBL/GenBank/DDBJ databases">
        <title>Draft sequence of the Babesia gibsoni genome.</title>
        <authorList>
            <person name="Yamagishi J.Y."/>
            <person name="Xuan X.X."/>
        </authorList>
    </citation>
    <scope>NUCLEOTIDE SEQUENCE</scope>
    <source>
        <strain evidence="7">Azabu</strain>
    </source>
</reference>
<dbReference type="Gene3D" id="3.20.20.70">
    <property type="entry name" value="Aldolase class I"/>
    <property type="match status" value="1"/>
</dbReference>
<dbReference type="PANTHER" id="PTHR21139">
    <property type="entry name" value="TRIOSEPHOSPHATE ISOMERASE"/>
    <property type="match status" value="1"/>
</dbReference>
<dbReference type="GO" id="GO:0005829">
    <property type="term" value="C:cytosol"/>
    <property type="evidence" value="ECO:0007669"/>
    <property type="project" value="TreeGrafter"/>
</dbReference>
<feature type="domain" description="RAP" evidence="6">
    <location>
        <begin position="436"/>
        <end position="496"/>
    </location>
</feature>
<protein>
    <submittedName>
        <fullName evidence="7">Aldolase class I domain containing protein</fullName>
    </submittedName>
</protein>
<comment type="pathway">
    <text evidence="4">Carbohydrate biosynthesis.</text>
</comment>
<dbReference type="CDD" id="cd00311">
    <property type="entry name" value="TIM"/>
    <property type="match status" value="1"/>
</dbReference>
<dbReference type="GO" id="GO:0019563">
    <property type="term" value="P:glycerol catabolic process"/>
    <property type="evidence" value="ECO:0007669"/>
    <property type="project" value="TreeGrafter"/>
</dbReference>
<evidence type="ECO:0000259" key="5">
    <source>
        <dbReference type="PROSITE" id="PS50222"/>
    </source>
</evidence>
<dbReference type="Proteomes" id="UP001230268">
    <property type="component" value="Unassembled WGS sequence"/>
</dbReference>
<dbReference type="AlphaFoldDB" id="A0AAD8URM9"/>
<evidence type="ECO:0000259" key="6">
    <source>
        <dbReference type="PROSITE" id="PS51286"/>
    </source>
</evidence>
<evidence type="ECO:0000256" key="2">
    <source>
        <dbReference type="ARBA" id="ARBA00011738"/>
    </source>
</evidence>
<dbReference type="InterPro" id="IPR000652">
    <property type="entry name" value="Triosephosphate_isomerase"/>
</dbReference>
<dbReference type="InterPro" id="IPR013584">
    <property type="entry name" value="RAP"/>
</dbReference>
<dbReference type="GO" id="GO:0046166">
    <property type="term" value="P:glyceraldehyde-3-phosphate biosynthetic process"/>
    <property type="evidence" value="ECO:0007669"/>
    <property type="project" value="TreeGrafter"/>
</dbReference>